<gene>
    <name evidence="4" type="ORF">GCM10025876_34850</name>
</gene>
<dbReference type="PROSITE" id="PS51257">
    <property type="entry name" value="PROKAR_LIPOPROTEIN"/>
    <property type="match status" value="1"/>
</dbReference>
<dbReference type="PANTHER" id="PTHR35936:SF17">
    <property type="entry name" value="ARGININE-BINDING EXTRACELLULAR PROTEIN ARTP"/>
    <property type="match status" value="1"/>
</dbReference>
<feature type="signal peptide" evidence="2">
    <location>
        <begin position="1"/>
        <end position="19"/>
    </location>
</feature>
<accession>A0ABQ6IIR9</accession>
<comment type="caution">
    <text evidence="4">The sequence shown here is derived from an EMBL/GenBank/DDBJ whole genome shotgun (WGS) entry which is preliminary data.</text>
</comment>
<evidence type="ECO:0000256" key="1">
    <source>
        <dbReference type="ARBA" id="ARBA00022729"/>
    </source>
</evidence>
<feature type="domain" description="Solute-binding protein family 3/N-terminal" evidence="3">
    <location>
        <begin position="68"/>
        <end position="165"/>
    </location>
</feature>
<dbReference type="Gene3D" id="3.40.190.10">
    <property type="entry name" value="Periplasmic binding protein-like II"/>
    <property type="match status" value="2"/>
</dbReference>
<keyword evidence="5" id="KW-1185">Reference proteome</keyword>
<proteinExistence type="predicted"/>
<organism evidence="4 5">
    <name type="scientific">Demequina litorisediminis</name>
    <dbReference type="NCBI Taxonomy" id="1849022"/>
    <lineage>
        <taxon>Bacteria</taxon>
        <taxon>Bacillati</taxon>
        <taxon>Actinomycetota</taxon>
        <taxon>Actinomycetes</taxon>
        <taxon>Micrococcales</taxon>
        <taxon>Demequinaceae</taxon>
        <taxon>Demequina</taxon>
    </lineage>
</organism>
<protein>
    <recommendedName>
        <fullName evidence="3">Solute-binding protein family 3/N-terminal domain-containing protein</fullName>
    </recommendedName>
</protein>
<name>A0ABQ6IIR9_9MICO</name>
<evidence type="ECO:0000259" key="3">
    <source>
        <dbReference type="Pfam" id="PF00497"/>
    </source>
</evidence>
<dbReference type="Proteomes" id="UP001157125">
    <property type="component" value="Unassembled WGS sequence"/>
</dbReference>
<feature type="chain" id="PRO_5046614334" description="Solute-binding protein family 3/N-terminal domain-containing protein" evidence="2">
    <location>
        <begin position="20"/>
        <end position="227"/>
    </location>
</feature>
<dbReference type="PANTHER" id="PTHR35936">
    <property type="entry name" value="MEMBRANE-BOUND LYTIC MUREIN TRANSGLYCOSYLASE F"/>
    <property type="match status" value="1"/>
</dbReference>
<evidence type="ECO:0000313" key="4">
    <source>
        <dbReference type="EMBL" id="GMA37281.1"/>
    </source>
</evidence>
<evidence type="ECO:0000256" key="2">
    <source>
        <dbReference type="SAM" id="SignalP"/>
    </source>
</evidence>
<reference evidence="5" key="1">
    <citation type="journal article" date="2019" name="Int. J. Syst. Evol. Microbiol.">
        <title>The Global Catalogue of Microorganisms (GCM) 10K type strain sequencing project: providing services to taxonomists for standard genome sequencing and annotation.</title>
        <authorList>
            <consortium name="The Broad Institute Genomics Platform"/>
            <consortium name="The Broad Institute Genome Sequencing Center for Infectious Disease"/>
            <person name="Wu L."/>
            <person name="Ma J."/>
        </authorList>
    </citation>
    <scope>NUCLEOTIDE SEQUENCE [LARGE SCALE GENOMIC DNA]</scope>
    <source>
        <strain evidence="5">NBRC 112299</strain>
    </source>
</reference>
<dbReference type="Pfam" id="PF00497">
    <property type="entry name" value="SBP_bac_3"/>
    <property type="match status" value="1"/>
</dbReference>
<evidence type="ECO:0000313" key="5">
    <source>
        <dbReference type="Proteomes" id="UP001157125"/>
    </source>
</evidence>
<dbReference type="EMBL" id="BSUN01000001">
    <property type="protein sequence ID" value="GMA37281.1"/>
    <property type="molecule type" value="Genomic_DNA"/>
</dbReference>
<dbReference type="InterPro" id="IPR001638">
    <property type="entry name" value="Solute-binding_3/MltF_N"/>
</dbReference>
<sequence>MRKPALVAALATTAFALTACTTASQDVEASADPSASTSAAAGFDLAAIEVNEEAAALLPADIVESGVLRVGMETTYAPAEFLDADGQTPIGYDVDLSNAIAASLGLEAEVSTAAFDSIIPGIGSKYDAGISSFTITPERLEVVDMTQYFTAGSSLAVQTGNPAGIDTANLCGTTIAVQTGTIQESEAGEMSAACEADGADAIEVLSLRLERRCRDQRGRWQGRRALC</sequence>
<dbReference type="RefSeq" id="WP_284329036.1">
    <property type="nucleotide sequence ID" value="NZ_BSUN01000001.1"/>
</dbReference>
<keyword evidence="1 2" id="KW-0732">Signal</keyword>
<dbReference type="SUPFAM" id="SSF53850">
    <property type="entry name" value="Periplasmic binding protein-like II"/>
    <property type="match status" value="1"/>
</dbReference>